<dbReference type="PANTHER" id="PTHR18968">
    <property type="entry name" value="THIAMINE PYROPHOSPHATE ENZYMES"/>
    <property type="match status" value="1"/>
</dbReference>
<evidence type="ECO:0000256" key="1">
    <source>
        <dbReference type="ARBA" id="ARBA00007812"/>
    </source>
</evidence>
<name>A0A7H2BDR7_9MICC</name>
<dbReference type="SUPFAM" id="SSF52518">
    <property type="entry name" value="Thiamin diphosphate-binding fold (THDP-binding)"/>
    <property type="match status" value="2"/>
</dbReference>
<dbReference type="InterPro" id="IPR000399">
    <property type="entry name" value="TPP-bd_CS"/>
</dbReference>
<protein>
    <submittedName>
        <fullName evidence="7">Acetolactate synthase AlsS</fullName>
        <ecNumber evidence="7">2.2.1.6</ecNumber>
    </submittedName>
</protein>
<keyword evidence="7" id="KW-0808">Transferase</keyword>
<evidence type="ECO:0000259" key="5">
    <source>
        <dbReference type="Pfam" id="PF02775"/>
    </source>
</evidence>
<reference evidence="7 8" key="1">
    <citation type="submission" date="2020-09" db="EMBL/GenBank/DDBJ databases">
        <title>Investigation of environmental microbes.</title>
        <authorList>
            <person name="Ou Y."/>
            <person name="Kang Q."/>
        </authorList>
    </citation>
    <scope>NUCLEOTIDE SEQUENCE [LARGE SCALE GENOMIC DNA]</scope>
    <source>
        <strain evidence="7 8">KJZ-14</strain>
    </source>
</reference>
<dbReference type="GO" id="GO:0009099">
    <property type="term" value="P:L-valine biosynthetic process"/>
    <property type="evidence" value="ECO:0007669"/>
    <property type="project" value="TreeGrafter"/>
</dbReference>
<dbReference type="GO" id="GO:0030976">
    <property type="term" value="F:thiamine pyrophosphate binding"/>
    <property type="evidence" value="ECO:0007669"/>
    <property type="project" value="InterPro"/>
</dbReference>
<feature type="domain" description="Thiamine pyrophosphate enzyme TPP-binding" evidence="5">
    <location>
        <begin position="393"/>
        <end position="539"/>
    </location>
</feature>
<dbReference type="GeneID" id="96622684"/>
<dbReference type="PROSITE" id="PS00187">
    <property type="entry name" value="TPP_ENZYMES"/>
    <property type="match status" value="1"/>
</dbReference>
<dbReference type="Pfam" id="PF00205">
    <property type="entry name" value="TPP_enzyme_M"/>
    <property type="match status" value="1"/>
</dbReference>
<sequence>MSKSVEPIRSAQRVVDTLRNQGVKYVFGIPGAKIDGVYDALVDADDIELVVCRHEQNAVFLAQGWARVTGEPGVVLVTSGPGTTNIATGLLTANTEQDPVVAIAGTVGLPDRLKRTHQSMNAVNFLAPVTKSSVESTAASDVTEAVANAFRTSMTEPKGAAAVMLPASVQSTQSVRPAMKKLLVPKLGHADMESIEQAAQMIKDAECPVILLGLRGANVESTAAVRRLLESTELPVVETFQAAGAVSRDLEDRFLGRVGLFRNQPGDIMLNKADLVLTVGYDTVEYDPFIWNDKHERDIISLDTLPALLDNHYEPTLELRGKISTSLDILEEKLRGYTLSDKAREMVGEQRRALAVMDEQALAQQDTAKGVNPARLTLAMREFIDDQTVVAADIGSHSIYLARYFRSYQPRHLLFSNGQQTLGVALPWAMAAALANPEQVAVSVSGDGGFLFSGVELETATRLGLNLVHVIMRDNTYDMVAFQQQMKYGRDSGVELGDYDSVKFAESFGAKGHRVHTLEDFRKAFAQALQEDGVSVIDVTVDYTDNVDLAAHLDESALS</sequence>
<comment type="similarity">
    <text evidence="1 3">Belongs to the TPP enzyme family.</text>
</comment>
<dbReference type="GO" id="GO:0005948">
    <property type="term" value="C:acetolactate synthase complex"/>
    <property type="evidence" value="ECO:0007669"/>
    <property type="project" value="TreeGrafter"/>
</dbReference>
<proteinExistence type="inferred from homology"/>
<dbReference type="GO" id="GO:0003984">
    <property type="term" value="F:acetolactate synthase activity"/>
    <property type="evidence" value="ECO:0007669"/>
    <property type="project" value="UniProtKB-EC"/>
</dbReference>
<dbReference type="PANTHER" id="PTHR18968:SF129">
    <property type="entry name" value="ACETOLACTATE SYNTHASE"/>
    <property type="match status" value="1"/>
</dbReference>
<dbReference type="Pfam" id="PF02776">
    <property type="entry name" value="TPP_enzyme_N"/>
    <property type="match status" value="1"/>
</dbReference>
<dbReference type="NCBIfam" id="NF006378">
    <property type="entry name" value="PRK08617.1"/>
    <property type="match status" value="1"/>
</dbReference>
<dbReference type="InterPro" id="IPR012001">
    <property type="entry name" value="Thiamin_PyroP_enz_TPP-bd_dom"/>
</dbReference>
<evidence type="ECO:0000256" key="2">
    <source>
        <dbReference type="ARBA" id="ARBA00023052"/>
    </source>
</evidence>
<feature type="domain" description="Thiamine pyrophosphate enzyme central" evidence="4">
    <location>
        <begin position="195"/>
        <end position="328"/>
    </location>
</feature>
<dbReference type="InterPro" id="IPR012000">
    <property type="entry name" value="Thiamin_PyroP_enz_cen_dom"/>
</dbReference>
<dbReference type="InterPro" id="IPR029061">
    <property type="entry name" value="THDP-binding"/>
</dbReference>
<evidence type="ECO:0000313" key="8">
    <source>
        <dbReference type="Proteomes" id="UP000516404"/>
    </source>
</evidence>
<organism evidence="7 8">
    <name type="scientific">Rothia terrae</name>
    <dbReference type="NCBI Taxonomy" id="396015"/>
    <lineage>
        <taxon>Bacteria</taxon>
        <taxon>Bacillati</taxon>
        <taxon>Actinomycetota</taxon>
        <taxon>Actinomycetes</taxon>
        <taxon>Micrococcales</taxon>
        <taxon>Micrococcaceae</taxon>
        <taxon>Rothia</taxon>
    </lineage>
</organism>
<dbReference type="InterPro" id="IPR012782">
    <property type="entry name" value="Acetolactate_synth_catblc"/>
</dbReference>
<dbReference type="RefSeq" id="WP_190724626.1">
    <property type="nucleotide sequence ID" value="NZ_CP061539.1"/>
</dbReference>
<dbReference type="AlphaFoldDB" id="A0A7H2BDR7"/>
<dbReference type="Pfam" id="PF02775">
    <property type="entry name" value="TPP_enzyme_C"/>
    <property type="match status" value="1"/>
</dbReference>
<accession>A0A7H2BDR7</accession>
<dbReference type="KEGG" id="rter:IDM49_00410"/>
<keyword evidence="2 3" id="KW-0786">Thiamine pyrophosphate</keyword>
<dbReference type="Proteomes" id="UP000516404">
    <property type="component" value="Chromosome"/>
</dbReference>
<dbReference type="GO" id="GO:0050660">
    <property type="term" value="F:flavin adenine dinucleotide binding"/>
    <property type="evidence" value="ECO:0007669"/>
    <property type="project" value="TreeGrafter"/>
</dbReference>
<evidence type="ECO:0000259" key="6">
    <source>
        <dbReference type="Pfam" id="PF02776"/>
    </source>
</evidence>
<dbReference type="InterPro" id="IPR011766">
    <property type="entry name" value="TPP_enzyme_TPP-bd"/>
</dbReference>
<dbReference type="EMBL" id="CP061539">
    <property type="protein sequence ID" value="QNV37813.1"/>
    <property type="molecule type" value="Genomic_DNA"/>
</dbReference>
<dbReference type="SUPFAM" id="SSF52467">
    <property type="entry name" value="DHS-like NAD/FAD-binding domain"/>
    <property type="match status" value="1"/>
</dbReference>
<dbReference type="InterPro" id="IPR029035">
    <property type="entry name" value="DHS-like_NAD/FAD-binding_dom"/>
</dbReference>
<dbReference type="NCBIfam" id="TIGR02418">
    <property type="entry name" value="acolac_catab"/>
    <property type="match status" value="1"/>
</dbReference>
<dbReference type="GO" id="GO:0009097">
    <property type="term" value="P:isoleucine biosynthetic process"/>
    <property type="evidence" value="ECO:0007669"/>
    <property type="project" value="TreeGrafter"/>
</dbReference>
<evidence type="ECO:0000313" key="7">
    <source>
        <dbReference type="EMBL" id="QNV37813.1"/>
    </source>
</evidence>
<dbReference type="FunFam" id="3.40.50.970:FF:000007">
    <property type="entry name" value="Acetolactate synthase"/>
    <property type="match status" value="1"/>
</dbReference>
<dbReference type="InterPro" id="IPR045229">
    <property type="entry name" value="TPP_enz"/>
</dbReference>
<feature type="domain" description="Thiamine pyrophosphate enzyme N-terminal TPP-binding" evidence="6">
    <location>
        <begin position="11"/>
        <end position="121"/>
    </location>
</feature>
<dbReference type="EC" id="2.2.1.6" evidence="7"/>
<dbReference type="Gene3D" id="3.40.50.970">
    <property type="match status" value="2"/>
</dbReference>
<evidence type="ECO:0000256" key="3">
    <source>
        <dbReference type="RuleBase" id="RU362132"/>
    </source>
</evidence>
<keyword evidence="8" id="KW-1185">Reference proteome</keyword>
<evidence type="ECO:0000259" key="4">
    <source>
        <dbReference type="Pfam" id="PF00205"/>
    </source>
</evidence>
<dbReference type="GO" id="GO:0000287">
    <property type="term" value="F:magnesium ion binding"/>
    <property type="evidence" value="ECO:0007669"/>
    <property type="project" value="InterPro"/>
</dbReference>
<dbReference type="Gene3D" id="3.40.50.1220">
    <property type="entry name" value="TPP-binding domain"/>
    <property type="match status" value="1"/>
</dbReference>
<gene>
    <name evidence="7" type="primary">alsS</name>
    <name evidence="7" type="ORF">IDM49_00410</name>
</gene>
<dbReference type="CDD" id="cd07035">
    <property type="entry name" value="TPP_PYR_POX_like"/>
    <property type="match status" value="1"/>
</dbReference>
<dbReference type="GO" id="GO:0034077">
    <property type="term" value="P:butanediol metabolic process"/>
    <property type="evidence" value="ECO:0007669"/>
    <property type="project" value="InterPro"/>
</dbReference>